<protein>
    <recommendedName>
        <fullName evidence="1">Glycosyl transferase family 1 domain-containing protein</fullName>
    </recommendedName>
</protein>
<dbReference type="RefSeq" id="WP_005344249.1">
    <property type="nucleotide sequence ID" value="NZ_JH823256.1"/>
</dbReference>
<organism evidence="2 3">
    <name type="scientific">Aeromonas veronii AMC34</name>
    <dbReference type="NCBI Taxonomy" id="1073383"/>
    <lineage>
        <taxon>Bacteria</taxon>
        <taxon>Pseudomonadati</taxon>
        <taxon>Pseudomonadota</taxon>
        <taxon>Gammaproteobacteria</taxon>
        <taxon>Aeromonadales</taxon>
        <taxon>Aeromonadaceae</taxon>
        <taxon>Aeromonas</taxon>
    </lineage>
</organism>
<evidence type="ECO:0000259" key="1">
    <source>
        <dbReference type="Pfam" id="PF00534"/>
    </source>
</evidence>
<gene>
    <name evidence="2" type="ORF">HMPREF1168_02132</name>
</gene>
<dbReference type="PANTHER" id="PTHR12526">
    <property type="entry name" value="GLYCOSYLTRANSFERASE"/>
    <property type="match status" value="1"/>
</dbReference>
<accession>K1JLG5</accession>
<evidence type="ECO:0000313" key="3">
    <source>
        <dbReference type="Proteomes" id="UP000006087"/>
    </source>
</evidence>
<dbReference type="Proteomes" id="UP000006087">
    <property type="component" value="Unassembled WGS sequence"/>
</dbReference>
<dbReference type="Pfam" id="PF00534">
    <property type="entry name" value="Glycos_transf_1"/>
    <property type="match status" value="1"/>
</dbReference>
<sequence length="392" mass="44476">MKKVCLYCNWKVKPSVDGFYIEGVHATYLNAFLDNSRRCEIFLLSNVSNLPVNISDVFIEYKKVNLISLPAFSSYISAIKCIFDIYSGVKRAYDSAEFFYIRTPEPFSWLFGMHNYLGHKVMNYHVASNPLNVIWGDKQKSCISRSIRYGFFLPEYFLIMFSAYFNHITCNGFYAKKNLPFFLKKKARVLIESTKVKADFEGEVIVRDLSSNPECVKILVVTRFFPAKGLDVLLKAFSEAQVYERCKLIIAGDGPEFNSIKKMAVDIGIGSRVEFMGHIKNGPDLNKLYNQCHFFINPSLSETGPRVLLEAMAYNLYCISTDVGYARYVLSDDEGNIHGRIINSGSVNEMASAILEAVNNFPECMEIASQGRMLSERFTLESFIENILSVGG</sequence>
<dbReference type="CDD" id="cd03801">
    <property type="entry name" value="GT4_PimA-like"/>
    <property type="match status" value="1"/>
</dbReference>
<dbReference type="EMBL" id="AGWU01000018">
    <property type="protein sequence ID" value="EKB20184.1"/>
    <property type="molecule type" value="Genomic_DNA"/>
</dbReference>
<dbReference type="AlphaFoldDB" id="K1JLG5"/>
<proteinExistence type="predicted"/>
<name>K1JLG5_AERVE</name>
<comment type="caution">
    <text evidence="2">The sequence shown here is derived from an EMBL/GenBank/DDBJ whole genome shotgun (WGS) entry which is preliminary data.</text>
</comment>
<feature type="domain" description="Glycosyl transferase family 1" evidence="1">
    <location>
        <begin position="211"/>
        <end position="372"/>
    </location>
</feature>
<dbReference type="Gene3D" id="3.40.50.2000">
    <property type="entry name" value="Glycogen Phosphorylase B"/>
    <property type="match status" value="2"/>
</dbReference>
<dbReference type="SUPFAM" id="SSF53756">
    <property type="entry name" value="UDP-Glycosyltransferase/glycogen phosphorylase"/>
    <property type="match status" value="1"/>
</dbReference>
<dbReference type="PATRIC" id="fig|1073383.3.peg.2149"/>
<reference evidence="2 3" key="1">
    <citation type="submission" date="2012-06" db="EMBL/GenBank/DDBJ databases">
        <title>The Genome Sequence of Aeromonas veronii AMC34.</title>
        <authorList>
            <consortium name="The Broad Institute Genome Sequencing Platform"/>
            <person name="Earl A."/>
            <person name="Ward D."/>
            <person name="Feldgarden M."/>
            <person name="Gevers D."/>
            <person name="Graf J."/>
            <person name="Tomasi A."/>
            <person name="Horneman A."/>
            <person name="Walker B."/>
            <person name="Young S.K."/>
            <person name="Zeng Q."/>
            <person name="Gargeya S."/>
            <person name="Fitzgerald M."/>
            <person name="Haas B."/>
            <person name="Abouelleil A."/>
            <person name="Alvarado L."/>
            <person name="Arachchi H.M."/>
            <person name="Berlin A.M."/>
            <person name="Chapman S.B."/>
            <person name="Goldberg J."/>
            <person name="Griggs A."/>
            <person name="Gujja S."/>
            <person name="Hansen M."/>
            <person name="Howarth C."/>
            <person name="Imamovic A."/>
            <person name="Larimer J."/>
            <person name="McCowan C."/>
            <person name="Montmayeur A."/>
            <person name="Murphy C."/>
            <person name="Neiman D."/>
            <person name="Pearson M."/>
            <person name="Priest M."/>
            <person name="Roberts A."/>
            <person name="Saif S."/>
            <person name="Shea T."/>
            <person name="Sisk P."/>
            <person name="Sykes S."/>
            <person name="Wortman J."/>
            <person name="Nusbaum C."/>
            <person name="Birren B."/>
        </authorList>
    </citation>
    <scope>NUCLEOTIDE SEQUENCE [LARGE SCALE GENOMIC DNA]</scope>
    <source>
        <strain evidence="2 3">AMC34</strain>
    </source>
</reference>
<dbReference type="GO" id="GO:1901135">
    <property type="term" value="P:carbohydrate derivative metabolic process"/>
    <property type="evidence" value="ECO:0007669"/>
    <property type="project" value="UniProtKB-ARBA"/>
</dbReference>
<evidence type="ECO:0000313" key="2">
    <source>
        <dbReference type="EMBL" id="EKB20184.1"/>
    </source>
</evidence>
<dbReference type="GO" id="GO:0016757">
    <property type="term" value="F:glycosyltransferase activity"/>
    <property type="evidence" value="ECO:0007669"/>
    <property type="project" value="InterPro"/>
</dbReference>
<dbReference type="InterPro" id="IPR001296">
    <property type="entry name" value="Glyco_trans_1"/>
</dbReference>
<dbReference type="HOGENOM" id="CLU_707402_0_0_6"/>